<dbReference type="Pfam" id="PF03083">
    <property type="entry name" value="MtN3_slv"/>
    <property type="match status" value="1"/>
</dbReference>
<keyword evidence="1" id="KW-1133">Transmembrane helix</keyword>
<accession>A0A1F6A782</accession>
<keyword evidence="1" id="KW-0472">Membrane</keyword>
<organism evidence="2 3">
    <name type="scientific">Candidatus Gottesmanbacteria bacterium RIFCSPHIGHO2_02_FULL_40_13</name>
    <dbReference type="NCBI Taxonomy" id="1798384"/>
    <lineage>
        <taxon>Bacteria</taxon>
        <taxon>Candidatus Gottesmaniibacteriota</taxon>
    </lineage>
</organism>
<sequence>MDKSVYLLVVAGITANIPQLTKIWGEKNTAGVSLITWLGFLTGSLFWLSYGLIHKEKPIIISNFFFVLIQLFIVLGLILNNNAL</sequence>
<evidence type="ECO:0000313" key="3">
    <source>
        <dbReference type="Proteomes" id="UP000177092"/>
    </source>
</evidence>
<dbReference type="Proteomes" id="UP000177092">
    <property type="component" value="Unassembled WGS sequence"/>
</dbReference>
<evidence type="ECO:0000313" key="2">
    <source>
        <dbReference type="EMBL" id="OGG20342.1"/>
    </source>
</evidence>
<proteinExistence type="predicted"/>
<dbReference type="EMBL" id="MFJN01000050">
    <property type="protein sequence ID" value="OGG20342.1"/>
    <property type="molecule type" value="Genomic_DNA"/>
</dbReference>
<keyword evidence="1" id="KW-0812">Transmembrane</keyword>
<dbReference type="AlphaFoldDB" id="A0A1F6A782"/>
<name>A0A1F6A782_9BACT</name>
<gene>
    <name evidence="2" type="ORF">A3D03_02220</name>
</gene>
<dbReference type="Gene3D" id="1.20.1280.290">
    <property type="match status" value="1"/>
</dbReference>
<evidence type="ECO:0008006" key="4">
    <source>
        <dbReference type="Google" id="ProtNLM"/>
    </source>
</evidence>
<reference evidence="2 3" key="1">
    <citation type="journal article" date="2016" name="Nat. Commun.">
        <title>Thousands of microbial genomes shed light on interconnected biogeochemical processes in an aquifer system.</title>
        <authorList>
            <person name="Anantharaman K."/>
            <person name="Brown C.T."/>
            <person name="Hug L.A."/>
            <person name="Sharon I."/>
            <person name="Castelle C.J."/>
            <person name="Probst A.J."/>
            <person name="Thomas B.C."/>
            <person name="Singh A."/>
            <person name="Wilkins M.J."/>
            <person name="Karaoz U."/>
            <person name="Brodie E.L."/>
            <person name="Williams K.H."/>
            <person name="Hubbard S.S."/>
            <person name="Banfield J.F."/>
        </authorList>
    </citation>
    <scope>NUCLEOTIDE SEQUENCE [LARGE SCALE GENOMIC DNA]</scope>
</reference>
<evidence type="ECO:0000256" key="1">
    <source>
        <dbReference type="SAM" id="Phobius"/>
    </source>
</evidence>
<feature type="transmembrane region" description="Helical" evidence="1">
    <location>
        <begin position="60"/>
        <end position="79"/>
    </location>
</feature>
<dbReference type="InterPro" id="IPR004316">
    <property type="entry name" value="SWEET_rpt"/>
</dbReference>
<comment type="caution">
    <text evidence="2">The sequence shown here is derived from an EMBL/GenBank/DDBJ whole genome shotgun (WGS) entry which is preliminary data.</text>
</comment>
<protein>
    <recommendedName>
        <fullName evidence="4">Glutathione synthetase</fullName>
    </recommendedName>
</protein>
<feature type="transmembrane region" description="Helical" evidence="1">
    <location>
        <begin position="34"/>
        <end position="53"/>
    </location>
</feature>
<dbReference type="GO" id="GO:0016020">
    <property type="term" value="C:membrane"/>
    <property type="evidence" value="ECO:0007669"/>
    <property type="project" value="InterPro"/>
</dbReference>